<dbReference type="InterPro" id="IPR050469">
    <property type="entry name" value="Diguanylate_Cyclase"/>
</dbReference>
<dbReference type="PROSITE" id="PS50887">
    <property type="entry name" value="GGDEF"/>
    <property type="match status" value="1"/>
</dbReference>
<comment type="caution">
    <text evidence="4">The sequence shown here is derived from an EMBL/GenBank/DDBJ whole genome shotgun (WGS) entry which is preliminary data.</text>
</comment>
<evidence type="ECO:0000259" key="3">
    <source>
        <dbReference type="PROSITE" id="PS50887"/>
    </source>
</evidence>
<dbReference type="OrthoDB" id="384661at2"/>
<dbReference type="Proteomes" id="UP000320160">
    <property type="component" value="Unassembled WGS sequence"/>
</dbReference>
<proteinExistence type="predicted"/>
<protein>
    <recommendedName>
        <fullName evidence="1">diguanylate cyclase</fullName>
        <ecNumber evidence="1">2.7.7.65</ecNumber>
    </recommendedName>
</protein>
<dbReference type="PANTHER" id="PTHR45138:SF9">
    <property type="entry name" value="DIGUANYLATE CYCLASE DGCM-RELATED"/>
    <property type="match status" value="1"/>
</dbReference>
<evidence type="ECO:0000256" key="1">
    <source>
        <dbReference type="ARBA" id="ARBA00012528"/>
    </source>
</evidence>
<dbReference type="Gene3D" id="3.30.70.270">
    <property type="match status" value="1"/>
</dbReference>
<feature type="domain" description="GGDEF" evidence="3">
    <location>
        <begin position="80"/>
        <end position="209"/>
    </location>
</feature>
<dbReference type="InterPro" id="IPR029787">
    <property type="entry name" value="Nucleotide_cyclase"/>
</dbReference>
<dbReference type="InterPro" id="IPR000160">
    <property type="entry name" value="GGDEF_dom"/>
</dbReference>
<keyword evidence="5" id="KW-1185">Reference proteome</keyword>
<dbReference type="CDD" id="cd01949">
    <property type="entry name" value="GGDEF"/>
    <property type="match status" value="1"/>
</dbReference>
<name>A0A553WBN7_9SPHN</name>
<dbReference type="Pfam" id="PF00990">
    <property type="entry name" value="GGDEF"/>
    <property type="match status" value="1"/>
</dbReference>
<gene>
    <name evidence="4" type="ORF">FOM92_13275</name>
</gene>
<dbReference type="NCBIfam" id="TIGR00254">
    <property type="entry name" value="GGDEF"/>
    <property type="match status" value="1"/>
</dbReference>
<dbReference type="InterPro" id="IPR043128">
    <property type="entry name" value="Rev_trsase/Diguanyl_cyclase"/>
</dbReference>
<dbReference type="PANTHER" id="PTHR45138">
    <property type="entry name" value="REGULATORY COMPONENTS OF SENSORY TRANSDUCTION SYSTEM"/>
    <property type="match status" value="1"/>
</dbReference>
<dbReference type="AlphaFoldDB" id="A0A553WBN7"/>
<reference evidence="4 5" key="1">
    <citation type="submission" date="2019-07" db="EMBL/GenBank/DDBJ databases">
        <authorList>
            <person name="Park M."/>
        </authorList>
    </citation>
    <scope>NUCLEOTIDE SEQUENCE [LARGE SCALE GENOMIC DNA]</scope>
    <source>
        <strain evidence="4 5">KCTC32445</strain>
    </source>
</reference>
<organism evidence="4 5">
    <name type="scientific">Sphingorhabdus contaminans</name>
    <dbReference type="NCBI Taxonomy" id="1343899"/>
    <lineage>
        <taxon>Bacteria</taxon>
        <taxon>Pseudomonadati</taxon>
        <taxon>Pseudomonadota</taxon>
        <taxon>Alphaproteobacteria</taxon>
        <taxon>Sphingomonadales</taxon>
        <taxon>Sphingomonadaceae</taxon>
        <taxon>Sphingorhabdus</taxon>
    </lineage>
</organism>
<accession>A0A553WBN7</accession>
<evidence type="ECO:0000313" key="5">
    <source>
        <dbReference type="Proteomes" id="UP000320160"/>
    </source>
</evidence>
<dbReference type="SUPFAM" id="SSF55073">
    <property type="entry name" value="Nucleotide cyclase"/>
    <property type="match status" value="1"/>
</dbReference>
<evidence type="ECO:0000256" key="2">
    <source>
        <dbReference type="ARBA" id="ARBA00034247"/>
    </source>
</evidence>
<sequence length="209" mass="22919">MPRVVQISGTAQLDKNARNLTATGDSATAADLARENAVLKARVAELERLVVCDTLTPLFNRRHFMEELDRWCWRAHRYGGHYGLLFMDVDNLKSVNDRHGHVAGDILLTSIAKALLGAVRRSDLVARIGGDEFAILLDNIQESELARKADRVVAMVGKLRIAHGDIFLTPSISAGHAVIEPGVKPSDLLLRADRSMYAAKQAKEGGRTD</sequence>
<dbReference type="EMBL" id="VKKU01000002">
    <property type="protein sequence ID" value="TSB02096.1"/>
    <property type="molecule type" value="Genomic_DNA"/>
</dbReference>
<dbReference type="SMART" id="SM00267">
    <property type="entry name" value="GGDEF"/>
    <property type="match status" value="1"/>
</dbReference>
<dbReference type="GO" id="GO:0052621">
    <property type="term" value="F:diguanylate cyclase activity"/>
    <property type="evidence" value="ECO:0007669"/>
    <property type="project" value="UniProtKB-EC"/>
</dbReference>
<dbReference type="EC" id="2.7.7.65" evidence="1"/>
<evidence type="ECO:0000313" key="4">
    <source>
        <dbReference type="EMBL" id="TSB02096.1"/>
    </source>
</evidence>
<comment type="catalytic activity">
    <reaction evidence="2">
        <text>2 GTP = 3',3'-c-di-GMP + 2 diphosphate</text>
        <dbReference type="Rhea" id="RHEA:24898"/>
        <dbReference type="ChEBI" id="CHEBI:33019"/>
        <dbReference type="ChEBI" id="CHEBI:37565"/>
        <dbReference type="ChEBI" id="CHEBI:58805"/>
        <dbReference type="EC" id="2.7.7.65"/>
    </reaction>
</comment>